<gene>
    <name evidence="7" type="ORF">PTE30175_04328</name>
</gene>
<evidence type="ECO:0000256" key="4">
    <source>
        <dbReference type="ARBA" id="ARBA00022801"/>
    </source>
</evidence>
<dbReference type="InterPro" id="IPR001365">
    <property type="entry name" value="A_deaminase_dom"/>
</dbReference>
<dbReference type="Gene3D" id="3.20.20.140">
    <property type="entry name" value="Metal-dependent hydrolases"/>
    <property type="match status" value="1"/>
</dbReference>
<evidence type="ECO:0000313" key="8">
    <source>
        <dbReference type="Proteomes" id="UP000414233"/>
    </source>
</evidence>
<dbReference type="SUPFAM" id="SSF51556">
    <property type="entry name" value="Metallo-dependent hydrolases"/>
    <property type="match status" value="1"/>
</dbReference>
<dbReference type="GO" id="GO:0046872">
    <property type="term" value="F:metal ion binding"/>
    <property type="evidence" value="ECO:0007669"/>
    <property type="project" value="UniProtKB-KW"/>
</dbReference>
<keyword evidence="3" id="KW-0479">Metal-binding</keyword>
<evidence type="ECO:0000259" key="6">
    <source>
        <dbReference type="Pfam" id="PF00962"/>
    </source>
</evidence>
<evidence type="ECO:0000313" key="7">
    <source>
        <dbReference type="EMBL" id="VVE46362.1"/>
    </source>
</evidence>
<dbReference type="Pfam" id="PF00962">
    <property type="entry name" value="A_deaminase"/>
    <property type="match status" value="1"/>
</dbReference>
<dbReference type="GO" id="GO:0005829">
    <property type="term" value="C:cytosol"/>
    <property type="evidence" value="ECO:0007669"/>
    <property type="project" value="TreeGrafter"/>
</dbReference>
<name>A0A5E4YD29_9BURK</name>
<evidence type="ECO:0000256" key="5">
    <source>
        <dbReference type="ARBA" id="ARBA00022833"/>
    </source>
</evidence>
<comment type="cofactor">
    <cofactor evidence="1">
        <name>Zn(2+)</name>
        <dbReference type="ChEBI" id="CHEBI:29105"/>
    </cofactor>
</comment>
<dbReference type="PANTHER" id="PTHR43114:SF6">
    <property type="entry name" value="ADENINE DEAMINASE"/>
    <property type="match status" value="1"/>
</dbReference>
<dbReference type="GO" id="GO:0000034">
    <property type="term" value="F:adenine deaminase activity"/>
    <property type="evidence" value="ECO:0007669"/>
    <property type="project" value="UniProtKB-EC"/>
</dbReference>
<protein>
    <submittedName>
        <fullName evidence="7">Adenine deaminase</fullName>
        <ecNumber evidence="7">3.5.4.2</ecNumber>
    </submittedName>
</protein>
<dbReference type="Proteomes" id="UP000414233">
    <property type="component" value="Unassembled WGS sequence"/>
</dbReference>
<proteinExistence type="inferred from homology"/>
<evidence type="ECO:0000256" key="2">
    <source>
        <dbReference type="ARBA" id="ARBA00006676"/>
    </source>
</evidence>
<evidence type="ECO:0000256" key="3">
    <source>
        <dbReference type="ARBA" id="ARBA00022723"/>
    </source>
</evidence>
<keyword evidence="5" id="KW-0862">Zinc</keyword>
<dbReference type="InterPro" id="IPR032466">
    <property type="entry name" value="Metal_Hydrolase"/>
</dbReference>
<dbReference type="AlphaFoldDB" id="A0A5E4YD29"/>
<dbReference type="GO" id="GO:0043103">
    <property type="term" value="P:hypoxanthine salvage"/>
    <property type="evidence" value="ECO:0007669"/>
    <property type="project" value="TreeGrafter"/>
</dbReference>
<dbReference type="PANTHER" id="PTHR43114">
    <property type="entry name" value="ADENINE DEAMINASE"/>
    <property type="match status" value="1"/>
</dbReference>
<dbReference type="RefSeq" id="WP_150699119.1">
    <property type="nucleotide sequence ID" value="NZ_CABPRZ010000023.1"/>
</dbReference>
<evidence type="ECO:0000256" key="1">
    <source>
        <dbReference type="ARBA" id="ARBA00001947"/>
    </source>
</evidence>
<feature type="domain" description="Adenosine deaminase" evidence="6">
    <location>
        <begin position="29"/>
        <end position="348"/>
    </location>
</feature>
<sequence length="370" mass="41867">MKETPGHVPAARTGVEVTDAHRAFFAAIPKVELHCHLLGAVRYETFVSLAEKSNAPLSRAEIDSFYTRGEKPVGVLRVLRALDEFLLTTPDDLHRIAYEYLADAASRGVRYSEFFWNPTGTVRTSKIAYADAQDAIVAGIRDAERDHRIAGRLVPSIDREADAREAVEMVEWMRAHRADEVIGIGIDYRENDRPPELFWKAYRNARRAGFKTTAHAGEFGMPWTNVETAVELLQCDRIDHGYTIVDAPDFARQCAERGIVFTVVPTNSYYLRTLSPERWAQDHPIRRMPELGLKIHPNTDDPTLHKVNPAEAWELMFSHLGFSLDDLRAFTLNGIDGAWLDSVTQQQWRKEFADEFDACLSTLKKALAAQ</sequence>
<keyword evidence="8" id="KW-1185">Reference proteome</keyword>
<dbReference type="OrthoDB" id="105475at2"/>
<dbReference type="EMBL" id="CABPRZ010000023">
    <property type="protein sequence ID" value="VVE46362.1"/>
    <property type="molecule type" value="Genomic_DNA"/>
</dbReference>
<organism evidence="7 8">
    <name type="scientific">Pandoraea terrae</name>
    <dbReference type="NCBI Taxonomy" id="1537710"/>
    <lineage>
        <taxon>Bacteria</taxon>
        <taxon>Pseudomonadati</taxon>
        <taxon>Pseudomonadota</taxon>
        <taxon>Betaproteobacteria</taxon>
        <taxon>Burkholderiales</taxon>
        <taxon>Burkholderiaceae</taxon>
        <taxon>Pandoraea</taxon>
    </lineage>
</organism>
<dbReference type="EC" id="3.5.4.2" evidence="7"/>
<accession>A0A5E4YD29</accession>
<comment type="similarity">
    <text evidence="2">Belongs to the metallo-dependent hydrolases superfamily. Adenosine and AMP deaminases family.</text>
</comment>
<reference evidence="7 8" key="1">
    <citation type="submission" date="2019-08" db="EMBL/GenBank/DDBJ databases">
        <authorList>
            <person name="Peeters C."/>
        </authorList>
    </citation>
    <scope>NUCLEOTIDE SEQUENCE [LARGE SCALE GENOMIC DNA]</scope>
    <source>
        <strain evidence="7 8">LMG 30175</strain>
    </source>
</reference>
<keyword evidence="4 7" id="KW-0378">Hydrolase</keyword>
<dbReference type="GO" id="GO:0006146">
    <property type="term" value="P:adenine catabolic process"/>
    <property type="evidence" value="ECO:0007669"/>
    <property type="project" value="TreeGrafter"/>
</dbReference>
<dbReference type="InterPro" id="IPR006330">
    <property type="entry name" value="Ado/ade_deaminase"/>
</dbReference>